<reference evidence="1" key="1">
    <citation type="submission" date="2019-04" db="EMBL/GenBank/DDBJ databases">
        <title>Genome assembly of Zosterops borbonicus 15179.</title>
        <authorList>
            <person name="Leroy T."/>
            <person name="Anselmetti Y."/>
            <person name="Tilak M.-K."/>
            <person name="Nabholz B."/>
        </authorList>
    </citation>
    <scope>NUCLEOTIDE SEQUENCE</scope>
    <source>
        <strain evidence="1">HGM_15179</strain>
        <tissue evidence="1">Muscle</tissue>
    </source>
</reference>
<sequence length="147" mass="16841">MSIYNFLKNHFLVKPPQGPDGIHPRVMRKLEKELVKPLSVIYQQSWLTGKVPADWKLSNVTSIYNKGQKDDPGNYRHVSVTLVLGKVIKEIILTAITQHMQDNQAIRHSQHGFMKGRSFLTNLISFYNKVTHLVDEGKAVDVVYLDQ</sequence>
<name>A0A8K1D7Z2_9PASS</name>
<dbReference type="OrthoDB" id="416454at2759"/>
<evidence type="ECO:0008006" key="3">
    <source>
        <dbReference type="Google" id="ProtNLM"/>
    </source>
</evidence>
<evidence type="ECO:0000313" key="2">
    <source>
        <dbReference type="Proteomes" id="UP000796761"/>
    </source>
</evidence>
<dbReference type="AlphaFoldDB" id="A0A8K1D7Z2"/>
<dbReference type="GO" id="GO:0061343">
    <property type="term" value="P:cell adhesion involved in heart morphogenesis"/>
    <property type="evidence" value="ECO:0007669"/>
    <property type="project" value="TreeGrafter"/>
</dbReference>
<dbReference type="Proteomes" id="UP000796761">
    <property type="component" value="Unassembled WGS sequence"/>
</dbReference>
<dbReference type="GO" id="GO:0007508">
    <property type="term" value="P:larval heart development"/>
    <property type="evidence" value="ECO:0007669"/>
    <property type="project" value="TreeGrafter"/>
</dbReference>
<dbReference type="EMBL" id="SWJQ01002192">
    <property type="protein sequence ID" value="TRZ06777.1"/>
    <property type="molecule type" value="Genomic_DNA"/>
</dbReference>
<dbReference type="PANTHER" id="PTHR33395">
    <property type="entry name" value="TRANSCRIPTASE, PUTATIVE-RELATED-RELATED"/>
    <property type="match status" value="1"/>
</dbReference>
<organism evidence="1 2">
    <name type="scientific">Zosterops borbonicus</name>
    <dbReference type="NCBI Taxonomy" id="364589"/>
    <lineage>
        <taxon>Eukaryota</taxon>
        <taxon>Metazoa</taxon>
        <taxon>Chordata</taxon>
        <taxon>Craniata</taxon>
        <taxon>Vertebrata</taxon>
        <taxon>Euteleostomi</taxon>
        <taxon>Archelosauria</taxon>
        <taxon>Archosauria</taxon>
        <taxon>Dinosauria</taxon>
        <taxon>Saurischia</taxon>
        <taxon>Theropoda</taxon>
        <taxon>Coelurosauria</taxon>
        <taxon>Aves</taxon>
        <taxon>Neognathae</taxon>
        <taxon>Neoaves</taxon>
        <taxon>Telluraves</taxon>
        <taxon>Australaves</taxon>
        <taxon>Passeriformes</taxon>
        <taxon>Sylvioidea</taxon>
        <taxon>Zosteropidae</taxon>
        <taxon>Zosterops</taxon>
    </lineage>
</organism>
<proteinExistence type="predicted"/>
<keyword evidence="2" id="KW-1185">Reference proteome</keyword>
<dbReference type="PANTHER" id="PTHR33395:SF22">
    <property type="entry name" value="REVERSE TRANSCRIPTASE DOMAIN-CONTAINING PROTEIN"/>
    <property type="match status" value="1"/>
</dbReference>
<dbReference type="GO" id="GO:0031012">
    <property type="term" value="C:extracellular matrix"/>
    <property type="evidence" value="ECO:0007669"/>
    <property type="project" value="TreeGrafter"/>
</dbReference>
<accession>A0A8K1D7Z2</accession>
<evidence type="ECO:0000313" key="1">
    <source>
        <dbReference type="EMBL" id="TRZ06777.1"/>
    </source>
</evidence>
<protein>
    <recommendedName>
        <fullName evidence="3">Reverse transcriptase</fullName>
    </recommendedName>
</protein>
<comment type="caution">
    <text evidence="1">The sequence shown here is derived from an EMBL/GenBank/DDBJ whole genome shotgun (WGS) entry which is preliminary data.</text>
</comment>
<gene>
    <name evidence="1" type="ORF">HGM15179_020330</name>
</gene>